<evidence type="ECO:0000313" key="6">
    <source>
        <dbReference type="Proteomes" id="UP000743370"/>
    </source>
</evidence>
<accession>A0A8T0JJ78</accession>
<dbReference type="InterPro" id="IPR018120">
    <property type="entry name" value="Glyco_hydro_1_AS"/>
</dbReference>
<dbReference type="InterPro" id="IPR017853">
    <property type="entry name" value="GH"/>
</dbReference>
<name>A0A8T0JJ78_PHAAN</name>
<dbReference type="InterPro" id="IPR001360">
    <property type="entry name" value="Glyco_hydro_1"/>
</dbReference>
<feature type="signal peptide" evidence="4">
    <location>
        <begin position="1"/>
        <end position="25"/>
    </location>
</feature>
<feature type="active site" description="Nucleophile" evidence="2">
    <location>
        <position position="212"/>
    </location>
</feature>
<proteinExistence type="inferred from homology"/>
<evidence type="ECO:0000313" key="5">
    <source>
        <dbReference type="EMBL" id="KAG2372230.1"/>
    </source>
</evidence>
<dbReference type="Pfam" id="PF00232">
    <property type="entry name" value="Glyco_hydro_1"/>
    <property type="match status" value="1"/>
</dbReference>
<keyword evidence="5" id="KW-0378">Hydrolase</keyword>
<comment type="similarity">
    <text evidence="1 3">Belongs to the glycosyl hydrolase 1 family.</text>
</comment>
<evidence type="ECO:0000256" key="4">
    <source>
        <dbReference type="SAM" id="SignalP"/>
    </source>
</evidence>
<dbReference type="GO" id="GO:0005975">
    <property type="term" value="P:carbohydrate metabolic process"/>
    <property type="evidence" value="ECO:0007669"/>
    <property type="project" value="InterPro"/>
</dbReference>
<evidence type="ECO:0000256" key="2">
    <source>
        <dbReference type="PROSITE-ProRule" id="PRU10055"/>
    </source>
</evidence>
<dbReference type="EMBL" id="JABFOF010000011">
    <property type="protein sequence ID" value="KAG2372230.1"/>
    <property type="molecule type" value="Genomic_DNA"/>
</dbReference>
<dbReference type="GO" id="GO:0008422">
    <property type="term" value="F:beta-glucosidase activity"/>
    <property type="evidence" value="ECO:0007669"/>
    <property type="project" value="TreeGrafter"/>
</dbReference>
<evidence type="ECO:0000256" key="3">
    <source>
        <dbReference type="RuleBase" id="RU003690"/>
    </source>
</evidence>
<feature type="chain" id="PRO_5035897439" evidence="4">
    <location>
        <begin position="26"/>
        <end position="416"/>
    </location>
</feature>
<comment type="caution">
    <text evidence="5">The sequence shown here is derived from an EMBL/GenBank/DDBJ whole genome shotgun (WGS) entry which is preliminary data.</text>
</comment>
<organism evidence="5 6">
    <name type="scientific">Phaseolus angularis</name>
    <name type="common">Azuki bean</name>
    <name type="synonym">Vigna angularis</name>
    <dbReference type="NCBI Taxonomy" id="3914"/>
    <lineage>
        <taxon>Eukaryota</taxon>
        <taxon>Viridiplantae</taxon>
        <taxon>Streptophyta</taxon>
        <taxon>Embryophyta</taxon>
        <taxon>Tracheophyta</taxon>
        <taxon>Spermatophyta</taxon>
        <taxon>Magnoliopsida</taxon>
        <taxon>eudicotyledons</taxon>
        <taxon>Gunneridae</taxon>
        <taxon>Pentapetalae</taxon>
        <taxon>rosids</taxon>
        <taxon>fabids</taxon>
        <taxon>Fabales</taxon>
        <taxon>Fabaceae</taxon>
        <taxon>Papilionoideae</taxon>
        <taxon>50 kb inversion clade</taxon>
        <taxon>NPAAA clade</taxon>
        <taxon>indigoferoid/millettioid clade</taxon>
        <taxon>Phaseoleae</taxon>
        <taxon>Vigna</taxon>
    </lineage>
</organism>
<dbReference type="PROSITE" id="PS00572">
    <property type="entry name" value="GLYCOSYL_HYDROL_F1_1"/>
    <property type="match status" value="1"/>
</dbReference>
<dbReference type="PANTHER" id="PTHR10353">
    <property type="entry name" value="GLYCOSYL HYDROLASE"/>
    <property type="match status" value="1"/>
</dbReference>
<evidence type="ECO:0000256" key="1">
    <source>
        <dbReference type="ARBA" id="ARBA00010838"/>
    </source>
</evidence>
<gene>
    <name evidence="5" type="ORF">HKW66_Vig0209020</name>
</gene>
<protein>
    <submittedName>
        <fullName evidence="5">Vicianin hydrolase</fullName>
    </submittedName>
</protein>
<sequence>MRSNTLSLLCLLSLATLLGVNGAAAVAPTVVPRHDLSSFNKTLFPSTFVFGIGSSAYQARQKGKIGITIPTHFFLPKSNTAADNKAASRALDFFFGWYAHPVTYGDYPESMRSSVGARLPAFTKAESEGLKNSIDFLGVNYYTTYYAEHAAPVTTNRTFYTDILATLTTERNGLLVGPKTDLNWLFIYPKGIHHLMLHIRDQYKNPDVYITENGIAESRNDSIPVDEARKDAIRIRYHNGHLQFLLQAIKDGVNVKGYYAWSFSDSFEWDAGYTVRFGLIYVDYKNNLKRYPKFPSTFATMEALFVVALGLVYHKERKRELERETSGGVLAGVSPDNVEGCLGAIEPLEAIPIHGRHRSRVVPPASVPVPECRRSIAGVSPECGLFGGPKRGVFRVVSPTHTFIFVCVPTAAPRAE</sequence>
<dbReference type="Proteomes" id="UP000743370">
    <property type="component" value="Unassembled WGS sequence"/>
</dbReference>
<dbReference type="PRINTS" id="PR00131">
    <property type="entry name" value="GLHYDRLASE1"/>
</dbReference>
<dbReference type="SUPFAM" id="SSF51445">
    <property type="entry name" value="(Trans)glycosidases"/>
    <property type="match status" value="1"/>
</dbReference>
<dbReference type="AlphaFoldDB" id="A0A8T0JJ78"/>
<dbReference type="PANTHER" id="PTHR10353:SF297">
    <property type="entry name" value="VICIANIN HYDROLASE-LIKE"/>
    <property type="match status" value="1"/>
</dbReference>
<dbReference type="Gene3D" id="3.20.20.80">
    <property type="entry name" value="Glycosidases"/>
    <property type="match status" value="1"/>
</dbReference>
<keyword evidence="4" id="KW-0732">Signal</keyword>
<reference evidence="5 6" key="1">
    <citation type="submission" date="2020-05" db="EMBL/GenBank/DDBJ databases">
        <title>Vigna angularis (adzuki bean) Var. LongXiaoDou No. 4 denovo assembly.</title>
        <authorList>
            <person name="Xiang H."/>
        </authorList>
    </citation>
    <scope>NUCLEOTIDE SEQUENCE [LARGE SCALE GENOMIC DNA]</scope>
    <source>
        <tissue evidence="5">Leaf</tissue>
    </source>
</reference>